<reference evidence="2" key="1">
    <citation type="submission" date="2023-04" db="EMBL/GenBank/DDBJ databases">
        <title>Ambrosiozyma monospora NBRC 1965.</title>
        <authorList>
            <person name="Ichikawa N."/>
            <person name="Sato H."/>
            <person name="Tonouchi N."/>
        </authorList>
    </citation>
    <scope>NUCLEOTIDE SEQUENCE</scope>
    <source>
        <strain evidence="2">NBRC 1965</strain>
    </source>
</reference>
<organism evidence="2 3">
    <name type="scientific">Ambrosiozyma monospora</name>
    <name type="common">Yeast</name>
    <name type="synonym">Endomycopsis monosporus</name>
    <dbReference type="NCBI Taxonomy" id="43982"/>
    <lineage>
        <taxon>Eukaryota</taxon>
        <taxon>Fungi</taxon>
        <taxon>Dikarya</taxon>
        <taxon>Ascomycota</taxon>
        <taxon>Saccharomycotina</taxon>
        <taxon>Pichiomycetes</taxon>
        <taxon>Pichiales</taxon>
        <taxon>Pichiaceae</taxon>
        <taxon>Ambrosiozyma</taxon>
    </lineage>
</organism>
<keyword evidence="3" id="KW-1185">Reference proteome</keyword>
<sequence length="270" mass="31410">MIIYVPFEETSKDEVKHVELKKVDNATFAVDTDVEMKDISAAVKPEPVVEEDKVESIEKDILKEEAEEEFYSDDDVPDINGCVFPLTSIDAKYWKMKYCPKSERRKKLKYLAKHRIQSLRQYNFVDRSLLIFKQVDGPNILNQLQQVSEIIAAKKVDLTEEFVSRKYLWNKMTKAMDDQVQMFHKREEEAKAEEKENKNKGGSNMNTTKKTTGSSRRNRHHGDSVRTEAEFLEILESLEREREKDPLVKAQYGAATIPDMIMNPNYNGFD</sequence>
<feature type="region of interest" description="Disordered" evidence="1">
    <location>
        <begin position="187"/>
        <end position="225"/>
    </location>
</feature>
<accession>A0A9W6Z743</accession>
<protein>
    <submittedName>
        <fullName evidence="2">Unnamed protein product</fullName>
    </submittedName>
</protein>
<evidence type="ECO:0000313" key="3">
    <source>
        <dbReference type="Proteomes" id="UP001165063"/>
    </source>
</evidence>
<dbReference type="EMBL" id="BSXU01007796">
    <property type="protein sequence ID" value="GMG56541.1"/>
    <property type="molecule type" value="Genomic_DNA"/>
</dbReference>
<feature type="compositionally biased region" description="Basic and acidic residues" evidence="1">
    <location>
        <begin position="187"/>
        <end position="199"/>
    </location>
</feature>
<dbReference type="AlphaFoldDB" id="A0A9W6Z743"/>
<name>A0A9W6Z743_AMBMO</name>
<feature type="compositionally biased region" description="Polar residues" evidence="1">
    <location>
        <begin position="201"/>
        <end position="215"/>
    </location>
</feature>
<proteinExistence type="predicted"/>
<comment type="caution">
    <text evidence="2">The sequence shown here is derived from an EMBL/GenBank/DDBJ whole genome shotgun (WGS) entry which is preliminary data.</text>
</comment>
<gene>
    <name evidence="2" type="ORF">Amon01_000860800</name>
</gene>
<dbReference type="Proteomes" id="UP001165063">
    <property type="component" value="Unassembled WGS sequence"/>
</dbReference>
<dbReference type="OrthoDB" id="10258692at2759"/>
<evidence type="ECO:0000256" key="1">
    <source>
        <dbReference type="SAM" id="MobiDB-lite"/>
    </source>
</evidence>
<evidence type="ECO:0000313" key="2">
    <source>
        <dbReference type="EMBL" id="GMG56541.1"/>
    </source>
</evidence>